<name>L0EIE6_THECK</name>
<dbReference type="AlphaFoldDB" id="L0EIE6"/>
<dbReference type="STRING" id="717605.Theco_3338"/>
<dbReference type="PANTHER" id="PTHR46825:SF9">
    <property type="entry name" value="BETA-LACTAMASE-RELATED DOMAIN-CONTAINING PROTEIN"/>
    <property type="match status" value="1"/>
</dbReference>
<dbReference type="OrthoDB" id="846150at2"/>
<dbReference type="RefSeq" id="WP_015256118.1">
    <property type="nucleotide sequence ID" value="NC_019897.1"/>
</dbReference>
<evidence type="ECO:0000256" key="1">
    <source>
        <dbReference type="SAM" id="SignalP"/>
    </source>
</evidence>
<evidence type="ECO:0000313" key="4">
    <source>
        <dbReference type="Proteomes" id="UP000010795"/>
    </source>
</evidence>
<dbReference type="InterPro" id="IPR050491">
    <property type="entry name" value="AmpC-like"/>
</dbReference>
<evidence type="ECO:0000313" key="3">
    <source>
        <dbReference type="EMBL" id="AGA59389.1"/>
    </source>
</evidence>
<keyword evidence="1" id="KW-0732">Signal</keyword>
<keyword evidence="4" id="KW-1185">Reference proteome</keyword>
<dbReference type="InterPro" id="IPR001119">
    <property type="entry name" value="SLH_dom"/>
</dbReference>
<dbReference type="Pfam" id="PF00144">
    <property type="entry name" value="Beta-lactamase"/>
    <property type="match status" value="1"/>
</dbReference>
<organism evidence="3 4">
    <name type="scientific">Thermobacillus composti (strain DSM 18247 / JCM 13945 / KWC4)</name>
    <dbReference type="NCBI Taxonomy" id="717605"/>
    <lineage>
        <taxon>Bacteria</taxon>
        <taxon>Bacillati</taxon>
        <taxon>Bacillota</taxon>
        <taxon>Bacilli</taxon>
        <taxon>Bacillales</taxon>
        <taxon>Paenibacillaceae</taxon>
        <taxon>Thermobacillus</taxon>
    </lineage>
</organism>
<dbReference type="Gene3D" id="3.40.710.10">
    <property type="entry name" value="DD-peptidase/beta-lactamase superfamily"/>
    <property type="match status" value="1"/>
</dbReference>
<protein>
    <submittedName>
        <fullName evidence="3">Penicillin-binding protein, beta-lactamase class C</fullName>
    </submittedName>
</protein>
<dbReference type="Pfam" id="PF00395">
    <property type="entry name" value="SLH"/>
    <property type="match status" value="2"/>
</dbReference>
<feature type="chain" id="PRO_5003941083" evidence="1">
    <location>
        <begin position="35"/>
        <end position="695"/>
    </location>
</feature>
<dbReference type="EMBL" id="CP003255">
    <property type="protein sequence ID" value="AGA59389.1"/>
    <property type="molecule type" value="Genomic_DNA"/>
</dbReference>
<dbReference type="eggNOG" id="COG1680">
    <property type="taxonomic scope" value="Bacteria"/>
</dbReference>
<dbReference type="SUPFAM" id="SSF56601">
    <property type="entry name" value="beta-lactamase/transpeptidase-like"/>
    <property type="match status" value="1"/>
</dbReference>
<accession>L0EIE6</accession>
<feature type="signal peptide" evidence="1">
    <location>
        <begin position="1"/>
        <end position="34"/>
    </location>
</feature>
<dbReference type="PROSITE" id="PS51272">
    <property type="entry name" value="SLH"/>
    <property type="match status" value="1"/>
</dbReference>
<feature type="domain" description="SLH" evidence="2">
    <location>
        <begin position="556"/>
        <end position="619"/>
    </location>
</feature>
<dbReference type="PANTHER" id="PTHR46825">
    <property type="entry name" value="D-ALANYL-D-ALANINE-CARBOXYPEPTIDASE/ENDOPEPTIDASE AMPH"/>
    <property type="match status" value="1"/>
</dbReference>
<reference evidence="4" key="1">
    <citation type="submission" date="2012-01" db="EMBL/GenBank/DDBJ databases">
        <title>Complete sequence of chromosome of Thermobacillus composti KWC4.</title>
        <authorList>
            <person name="Lucas S."/>
            <person name="Han J."/>
            <person name="Lapidus A."/>
            <person name="Cheng J.-F."/>
            <person name="Goodwin L."/>
            <person name="Pitluck S."/>
            <person name="Peters L."/>
            <person name="Ovchinnikova G."/>
            <person name="Teshima H."/>
            <person name="Detter J.C."/>
            <person name="Han C."/>
            <person name="Tapia R."/>
            <person name="Land M."/>
            <person name="Hauser L."/>
            <person name="Kyrpides N."/>
            <person name="Ivanova N."/>
            <person name="Pagani I."/>
            <person name="Anderson I."/>
            <person name="Woyke T."/>
        </authorList>
    </citation>
    <scope>NUCLEOTIDE SEQUENCE [LARGE SCALE GENOMIC DNA]</scope>
    <source>
        <strain evidence="4">DSM 18247 / JCM 13945 / KWC4</strain>
    </source>
</reference>
<dbReference type="HOGENOM" id="CLU_022757_0_0_9"/>
<evidence type="ECO:0000259" key="2">
    <source>
        <dbReference type="PROSITE" id="PS51272"/>
    </source>
</evidence>
<dbReference type="KEGG" id="tco:Theco_3338"/>
<dbReference type="Proteomes" id="UP000010795">
    <property type="component" value="Chromosome"/>
</dbReference>
<proteinExistence type="predicted"/>
<gene>
    <name evidence="3" type="ordered locus">Theco_3338</name>
</gene>
<dbReference type="InterPro" id="IPR012338">
    <property type="entry name" value="Beta-lactam/transpept-like"/>
</dbReference>
<sequence>MNLSKSATFTLPRALRMLVLAAAFLMAVPLQAFAAEQPAGEPLTAESAAEFLEAFFASEQAKPFYTGAAVVIVKDGEVIAQEGFGFADAEKKKAVDPANTLFRMASVSKTFTAVAVMQLVEQGKIDLDEDIRTYLPGLEFENPFDTPVTTAHLLTHRSGFEVRDPQSEDLHGDFDLYVSIEDYAKQHMPPVVREPGTAYMYDNFAYLLLGLIVENVSGEPFEDYMQNHVFGPLGMDSSGFILDREQLERLATGYFAPGGEPIDPYVFRPTVMPHGGMVATAEDIGKFMIAFLNEGAAPDGTRVLSAESVAAMSEYRNAIHPLLPDTTYGFESAPQLPLAGTSHDVLTKLGDLPGNSSMLLLLPEEETGVFLTYNQAGALRDLFYLQFMAAFFPSYGAPADLEAFGQDPAVRLEDLEGLYADLRMPSLVYAVEAGEDGTLTLSDALIGDRTLRHAGGNLFVDEMLQRFAAFRVDEDGTVYMKETALNPLGYARKGETPVGYKDVAADHPYAPFILGIQSLGYYPNEEGLTFEPGRPVTRAELVWHLMATSGLRGSTSDTYAFTDIAGHPLAPYIQAAAELGLVSGGSDGRFDPDRPATRQEAAVIVWNAYKRLFPETIFADVPVEGNTAEWALPAVRMMVALGLHGPEVAPSSSGVPVFDGADLLKRQEEAALLYRLLLTPVQQIADGLMEQPAAA</sequence>
<dbReference type="InterPro" id="IPR001466">
    <property type="entry name" value="Beta-lactam-related"/>
</dbReference>